<reference evidence="4" key="2">
    <citation type="submission" date="2025-09" db="UniProtKB">
        <authorList>
            <consortium name="Ensembl"/>
        </authorList>
    </citation>
    <scope>IDENTIFICATION</scope>
</reference>
<dbReference type="Gene3D" id="1.10.4020.10">
    <property type="entry name" value="DNA breaking-rejoining enzymes"/>
    <property type="match status" value="1"/>
</dbReference>
<sequence length="383" mass="44179">MNSALFYPEAVTEPKLQGVAQELQLEIKMQEQDLRRTELQVKQEAGEKDLHVVQSGTIKEFLSGESLLHIKQEPEEGLLQHWEGQWQDFLKMAESPYLGWRPLKLPESKAEEDPKALQTSLKETAGVSHWTAPTAKDLRGRHKLLRGLDPPLRENGEMVSAEAVSSEMQRQHFRQFCYQEADGPRDACRQLWKLCHQWLKPEKHSKDKILEVLILEQFLMVLPLEMQNWVSKHVPETCGQAVDLAEDFLQKLQPPESWERKESELLMGSIVNMTSSTQKAQISVKGKQEEDEESSFFGGDGQMQENGEEMFQLNIPEQSLPVLPDVLQSFSDAPYADSCQGIENHREPSAFVFISKEPGRRKRETFFEHKRVQIAGERKRKYW</sequence>
<evidence type="ECO:0000313" key="5">
    <source>
        <dbReference type="Proteomes" id="UP000694421"/>
    </source>
</evidence>
<evidence type="ECO:0000256" key="1">
    <source>
        <dbReference type="ARBA" id="ARBA00023242"/>
    </source>
</evidence>
<organism evidence="4 5">
    <name type="scientific">Salvator merianae</name>
    <name type="common">Argentine black and white tegu</name>
    <name type="synonym">Tupinambis merianae</name>
    <dbReference type="NCBI Taxonomy" id="96440"/>
    <lineage>
        <taxon>Eukaryota</taxon>
        <taxon>Metazoa</taxon>
        <taxon>Chordata</taxon>
        <taxon>Craniata</taxon>
        <taxon>Vertebrata</taxon>
        <taxon>Euteleostomi</taxon>
        <taxon>Lepidosauria</taxon>
        <taxon>Squamata</taxon>
        <taxon>Bifurcata</taxon>
        <taxon>Unidentata</taxon>
        <taxon>Episquamata</taxon>
        <taxon>Laterata</taxon>
        <taxon>Teiioidea</taxon>
        <taxon>Teiidae</taxon>
        <taxon>Salvator</taxon>
    </lineage>
</organism>
<dbReference type="PANTHER" id="PTHR45935:SF15">
    <property type="entry name" value="SCAN BOX DOMAIN-CONTAINING PROTEIN"/>
    <property type="match status" value="1"/>
</dbReference>
<reference evidence="4" key="1">
    <citation type="submission" date="2025-08" db="UniProtKB">
        <authorList>
            <consortium name="Ensembl"/>
        </authorList>
    </citation>
    <scope>IDENTIFICATION</scope>
</reference>
<accession>A0A8D0BV67</accession>
<evidence type="ECO:0000259" key="3">
    <source>
        <dbReference type="PROSITE" id="PS50804"/>
    </source>
</evidence>
<evidence type="ECO:0000256" key="2">
    <source>
        <dbReference type="SAM" id="Coils"/>
    </source>
</evidence>
<dbReference type="CDD" id="cd07936">
    <property type="entry name" value="SCAN"/>
    <property type="match status" value="1"/>
</dbReference>
<dbReference type="PROSITE" id="PS50804">
    <property type="entry name" value="SCAN_BOX"/>
    <property type="match status" value="1"/>
</dbReference>
<dbReference type="Proteomes" id="UP000694421">
    <property type="component" value="Unplaced"/>
</dbReference>
<keyword evidence="1" id="KW-0539">Nucleus</keyword>
<dbReference type="SMART" id="SM00431">
    <property type="entry name" value="SCAN"/>
    <property type="match status" value="1"/>
</dbReference>
<dbReference type="AlphaFoldDB" id="A0A8D0BV67"/>
<dbReference type="FunFam" id="1.10.4020.10:FF:000001">
    <property type="entry name" value="zinc finger protein 263 isoform X1"/>
    <property type="match status" value="1"/>
</dbReference>
<protein>
    <recommendedName>
        <fullName evidence="3">SCAN box domain-containing protein</fullName>
    </recommendedName>
</protein>
<dbReference type="GeneTree" id="ENSGT00940000154715"/>
<dbReference type="Pfam" id="PF02023">
    <property type="entry name" value="SCAN"/>
    <property type="match status" value="1"/>
</dbReference>
<dbReference type="InterPro" id="IPR050916">
    <property type="entry name" value="SCAN-C2H2_zinc_finger"/>
</dbReference>
<dbReference type="Ensembl" id="ENSSMRT00000015923.1">
    <property type="protein sequence ID" value="ENSSMRP00000013681.1"/>
    <property type="gene ID" value="ENSSMRG00000010632.1"/>
</dbReference>
<evidence type="ECO:0000313" key="4">
    <source>
        <dbReference type="Ensembl" id="ENSSMRP00000013681.1"/>
    </source>
</evidence>
<feature type="domain" description="SCAN box" evidence="3">
    <location>
        <begin position="170"/>
        <end position="252"/>
    </location>
</feature>
<dbReference type="PANTHER" id="PTHR45935">
    <property type="entry name" value="PROTEIN ZBED8-RELATED"/>
    <property type="match status" value="1"/>
</dbReference>
<dbReference type="InterPro" id="IPR038269">
    <property type="entry name" value="SCAN_sf"/>
</dbReference>
<proteinExistence type="predicted"/>
<dbReference type="SUPFAM" id="SSF47353">
    <property type="entry name" value="Retrovirus capsid dimerization domain-like"/>
    <property type="match status" value="1"/>
</dbReference>
<dbReference type="InterPro" id="IPR003309">
    <property type="entry name" value="SCAN_dom"/>
</dbReference>
<feature type="coiled-coil region" evidence="2">
    <location>
        <begin position="20"/>
        <end position="47"/>
    </location>
</feature>
<keyword evidence="5" id="KW-1185">Reference proteome</keyword>
<name>A0A8D0BV67_SALMN</name>
<keyword evidence="2" id="KW-0175">Coiled coil</keyword>